<reference evidence="1" key="1">
    <citation type="submission" date="2023-04" db="EMBL/GenBank/DDBJ databases">
        <title>A chromosome-level genome assembly of the parasitoid wasp Eretmocerus hayati.</title>
        <authorList>
            <person name="Zhong Y."/>
            <person name="Liu S."/>
            <person name="Liu Y."/>
        </authorList>
    </citation>
    <scope>NUCLEOTIDE SEQUENCE</scope>
    <source>
        <strain evidence="1">ZJU_SS_LIU_2023</strain>
    </source>
</reference>
<accession>A0ACC2PJI5</accession>
<dbReference type="Proteomes" id="UP001239111">
    <property type="component" value="Chromosome 1"/>
</dbReference>
<sequence>MREAISRIIPLLILFTNNHAYENEFTHYETNSRLEIRREWKFKGNKTIHYSRRVPSDKTFIFAICDDIQFPSKIICDITVQPVGDDHNHLSSNGTCNMEFVPSDGRQFMGIEFDLQHLSLNYLEGTREPIITWNEIDMNDDQIVYKYISIIDMTVCESSTMKFKISLNHTGLPVEKTFELVMYNDTFDAVVSNSEQCPSSEWCRISFNNEGQKIGEAHTFPLDLSFLNVTLTEPFFESKEIFAYGLSQVENRSTIVAYHILPDGVIELETNITSVNSTLVPMISTANNIFLICGKDSKSSENATLIHCNQYVNGSSEPTFDFEDVVPYHVMNVHNLPDGRVFIFGLDFSDKSIFGYSVIDQKEESFKKRTYVLESNYIARNPNDNLEFIIKNEEVSVNNTTGQLCIYDAFSYPNTGVNGGHLTHDKLCLRGNFMVPDTNSEA</sequence>
<evidence type="ECO:0000313" key="1">
    <source>
        <dbReference type="EMBL" id="KAJ8682557.1"/>
    </source>
</evidence>
<evidence type="ECO:0000313" key="2">
    <source>
        <dbReference type="Proteomes" id="UP001239111"/>
    </source>
</evidence>
<comment type="caution">
    <text evidence="1">The sequence shown here is derived from an EMBL/GenBank/DDBJ whole genome shotgun (WGS) entry which is preliminary data.</text>
</comment>
<gene>
    <name evidence="1" type="ORF">QAD02_018349</name>
</gene>
<dbReference type="EMBL" id="CM056741">
    <property type="protein sequence ID" value="KAJ8682557.1"/>
    <property type="molecule type" value="Genomic_DNA"/>
</dbReference>
<protein>
    <submittedName>
        <fullName evidence="1">Uncharacterized protein</fullName>
    </submittedName>
</protein>
<organism evidence="1 2">
    <name type="scientific">Eretmocerus hayati</name>
    <dbReference type="NCBI Taxonomy" id="131215"/>
    <lineage>
        <taxon>Eukaryota</taxon>
        <taxon>Metazoa</taxon>
        <taxon>Ecdysozoa</taxon>
        <taxon>Arthropoda</taxon>
        <taxon>Hexapoda</taxon>
        <taxon>Insecta</taxon>
        <taxon>Pterygota</taxon>
        <taxon>Neoptera</taxon>
        <taxon>Endopterygota</taxon>
        <taxon>Hymenoptera</taxon>
        <taxon>Apocrita</taxon>
        <taxon>Proctotrupomorpha</taxon>
        <taxon>Chalcidoidea</taxon>
        <taxon>Aphelinidae</taxon>
        <taxon>Aphelininae</taxon>
        <taxon>Eretmocerus</taxon>
    </lineage>
</organism>
<name>A0ACC2PJI5_9HYME</name>
<proteinExistence type="predicted"/>
<keyword evidence="2" id="KW-1185">Reference proteome</keyword>